<dbReference type="SUPFAM" id="SSF52309">
    <property type="entry name" value="N-(deoxy)ribosyltransferase-like"/>
    <property type="match status" value="1"/>
</dbReference>
<evidence type="ECO:0000313" key="2">
    <source>
        <dbReference type="Proteomes" id="UP000182510"/>
    </source>
</evidence>
<dbReference type="Gene3D" id="3.40.50.450">
    <property type="match status" value="1"/>
</dbReference>
<dbReference type="STRING" id="1913577.LPB144_05345"/>
<dbReference type="PANTHER" id="PTHR15364:SF0">
    <property type="entry name" value="2'-DEOXYNUCLEOSIDE 5'-PHOSPHATE N-HYDROLASE 1"/>
    <property type="match status" value="1"/>
</dbReference>
<dbReference type="EMBL" id="CP018153">
    <property type="protein sequence ID" value="APG59873.1"/>
    <property type="molecule type" value="Genomic_DNA"/>
</dbReference>
<evidence type="ECO:0000313" key="1">
    <source>
        <dbReference type="EMBL" id="APG59873.1"/>
    </source>
</evidence>
<gene>
    <name evidence="1" type="ORF">LPB144_05345</name>
</gene>
<proteinExistence type="predicted"/>
<dbReference type="Proteomes" id="UP000182510">
    <property type="component" value="Chromosome"/>
</dbReference>
<dbReference type="InterPro" id="IPR007710">
    <property type="entry name" value="Nucleoside_deoxyribTrfase"/>
</dbReference>
<dbReference type="Pfam" id="PF05014">
    <property type="entry name" value="Nuc_deoxyrib_tr"/>
    <property type="match status" value="1"/>
</dbReference>
<reference evidence="1 2" key="1">
    <citation type="submission" date="2016-11" db="EMBL/GenBank/DDBJ databases">
        <title>Gramella sp. LPB0144 isolated from marine environment.</title>
        <authorList>
            <person name="Kim E."/>
            <person name="Yi H."/>
        </authorList>
    </citation>
    <scope>NUCLEOTIDE SEQUENCE [LARGE SCALE GENOMIC DNA]</scope>
    <source>
        <strain evidence="1 2">LPB0144</strain>
    </source>
</reference>
<dbReference type="GO" id="GO:0070694">
    <property type="term" value="F:5-hydroxymethyl-dUMP N-hydrolase activity"/>
    <property type="evidence" value="ECO:0007669"/>
    <property type="project" value="TreeGrafter"/>
</dbReference>
<dbReference type="OrthoDB" id="397706at2"/>
<dbReference type="PANTHER" id="PTHR15364">
    <property type="entry name" value="2'-DEOXYNUCLEOSIDE 5'-PHOSPHATE N-HYDROLASE 1"/>
    <property type="match status" value="1"/>
</dbReference>
<dbReference type="KEGG" id="grl:LPB144_05345"/>
<keyword evidence="2" id="KW-1185">Reference proteome</keyword>
<name>A0A1L3J443_9FLAO</name>
<dbReference type="GO" id="GO:0009159">
    <property type="term" value="P:deoxyribonucleoside monophosphate catabolic process"/>
    <property type="evidence" value="ECO:0007669"/>
    <property type="project" value="TreeGrafter"/>
</dbReference>
<dbReference type="InterPro" id="IPR051239">
    <property type="entry name" value="2'-dNMP_N-hydrolase"/>
</dbReference>
<accession>A0A1L3J443</accession>
<evidence type="ECO:0008006" key="3">
    <source>
        <dbReference type="Google" id="ProtNLM"/>
    </source>
</evidence>
<sequence>MPNTNIYFAGPLFSIAERNYNQELTSKIENIDFKVFLPQRDGAELDKQPFEKLTQSERNRVIFDLDVEQVLDSDVFLFILDGRVPDEGACFELGIAYYQKRHTNPEKQIIGLHTDMRASFINSKLNAMIEGAFDKIFTSEFDLLEYLSKIKERVTTP</sequence>
<organism evidence="1 2">
    <name type="scientific">Christiangramia salexigens</name>
    <dbReference type="NCBI Taxonomy" id="1913577"/>
    <lineage>
        <taxon>Bacteria</taxon>
        <taxon>Pseudomonadati</taxon>
        <taxon>Bacteroidota</taxon>
        <taxon>Flavobacteriia</taxon>
        <taxon>Flavobacteriales</taxon>
        <taxon>Flavobacteriaceae</taxon>
        <taxon>Christiangramia</taxon>
    </lineage>
</organism>
<protein>
    <recommendedName>
        <fullName evidence="3">Nucleoside 2-deoxyribosyltransferase</fullName>
    </recommendedName>
</protein>
<dbReference type="AlphaFoldDB" id="A0A1L3J443"/>
<dbReference type="RefSeq" id="WP_072552523.1">
    <property type="nucleotide sequence ID" value="NZ_CP018153.1"/>
</dbReference>